<dbReference type="EMBL" id="JAPDRK010000011">
    <property type="protein sequence ID" value="KAJ9607641.1"/>
    <property type="molecule type" value="Genomic_DNA"/>
</dbReference>
<comment type="similarity">
    <text evidence="1">Belongs to the FAH family.</text>
</comment>
<evidence type="ECO:0000313" key="5">
    <source>
        <dbReference type="Proteomes" id="UP001172673"/>
    </source>
</evidence>
<evidence type="ECO:0000313" key="4">
    <source>
        <dbReference type="EMBL" id="KAJ9607641.1"/>
    </source>
</evidence>
<proteinExistence type="inferred from homology"/>
<feature type="domain" description="Fumarylacetoacetase-like C-terminal" evidence="3">
    <location>
        <begin position="137"/>
        <end position="295"/>
    </location>
</feature>
<gene>
    <name evidence="4" type="ORF">H2200_007719</name>
</gene>
<dbReference type="InterPro" id="IPR036663">
    <property type="entry name" value="Fumarylacetoacetase_C_sf"/>
</dbReference>
<keyword evidence="2" id="KW-0479">Metal-binding</keyword>
<dbReference type="Pfam" id="PF01557">
    <property type="entry name" value="FAA_hydrolase"/>
    <property type="match status" value="2"/>
</dbReference>
<sequence length="297" mass="33004">MPRPSVFRRLVRFQNAGGETRYGELPPDAATEDTLTGVEVDVYDGDEPWSLVETSEKDTIKQRVPIYICVGMNYKSHIEETKFPVPQYPILFNKPSAALAGPEEDIAVHPKATLMDYEVWTYQLRDLLRARVSDPPVQGELCVIIGKDCKDLTEEDDIEDFVLGYTVGNDVTSRFWQLKPQSGDQAGYSKSFDKFAPIGPIICSPSQIPDPSQLTLATWVNGEERQRSKISDLLFSVKELIKFCSVGHTIERGTVIMTGTPSGVGALMEPSAWLKHGDVVEVNIDGIGTLKNRIVVQ</sequence>
<dbReference type="PANTHER" id="PTHR11820:SF100">
    <property type="entry name" value="FUMARYLACETOACETATE HYDROLASE FAMILY PROTEIN (AFU_ORTHOLOGUE AFUA_4G01490)"/>
    <property type="match status" value="1"/>
</dbReference>
<dbReference type="Gene3D" id="3.90.850.10">
    <property type="entry name" value="Fumarylacetoacetase-like, C-terminal domain"/>
    <property type="match status" value="2"/>
</dbReference>
<feature type="domain" description="Fumarylacetoacetase-like C-terminal" evidence="3">
    <location>
        <begin position="68"/>
        <end position="119"/>
    </location>
</feature>
<dbReference type="SUPFAM" id="SSF56529">
    <property type="entry name" value="FAH"/>
    <property type="match status" value="1"/>
</dbReference>
<name>A0AA38X6E1_9EURO</name>
<evidence type="ECO:0000256" key="1">
    <source>
        <dbReference type="ARBA" id="ARBA00010211"/>
    </source>
</evidence>
<dbReference type="InterPro" id="IPR011234">
    <property type="entry name" value="Fumarylacetoacetase-like_C"/>
</dbReference>
<reference evidence="4" key="1">
    <citation type="submission" date="2022-10" db="EMBL/GenBank/DDBJ databases">
        <title>Culturing micro-colonial fungi from biological soil crusts in the Mojave desert and describing Neophaeococcomyces mojavensis, and introducing the new genera and species Taxawa tesnikishii.</title>
        <authorList>
            <person name="Kurbessoian T."/>
            <person name="Stajich J.E."/>
        </authorList>
    </citation>
    <scope>NUCLEOTIDE SEQUENCE</scope>
    <source>
        <strain evidence="4">TK_41</strain>
    </source>
</reference>
<protein>
    <recommendedName>
        <fullName evidence="3">Fumarylacetoacetase-like C-terminal domain-containing protein</fullName>
    </recommendedName>
</protein>
<organism evidence="4 5">
    <name type="scientific">Cladophialophora chaetospira</name>
    <dbReference type="NCBI Taxonomy" id="386627"/>
    <lineage>
        <taxon>Eukaryota</taxon>
        <taxon>Fungi</taxon>
        <taxon>Dikarya</taxon>
        <taxon>Ascomycota</taxon>
        <taxon>Pezizomycotina</taxon>
        <taxon>Eurotiomycetes</taxon>
        <taxon>Chaetothyriomycetidae</taxon>
        <taxon>Chaetothyriales</taxon>
        <taxon>Herpotrichiellaceae</taxon>
        <taxon>Cladophialophora</taxon>
    </lineage>
</organism>
<dbReference type="PANTHER" id="PTHR11820">
    <property type="entry name" value="ACYLPYRUVASE"/>
    <property type="match status" value="1"/>
</dbReference>
<dbReference type="GO" id="GO:0003824">
    <property type="term" value="F:catalytic activity"/>
    <property type="evidence" value="ECO:0007669"/>
    <property type="project" value="InterPro"/>
</dbReference>
<evidence type="ECO:0000259" key="3">
    <source>
        <dbReference type="Pfam" id="PF01557"/>
    </source>
</evidence>
<dbReference type="GO" id="GO:0046872">
    <property type="term" value="F:metal ion binding"/>
    <property type="evidence" value="ECO:0007669"/>
    <property type="project" value="UniProtKB-KW"/>
</dbReference>
<dbReference type="AlphaFoldDB" id="A0AA38X6E1"/>
<comment type="caution">
    <text evidence="4">The sequence shown here is derived from an EMBL/GenBank/DDBJ whole genome shotgun (WGS) entry which is preliminary data.</text>
</comment>
<accession>A0AA38X6E1</accession>
<dbReference type="Proteomes" id="UP001172673">
    <property type="component" value="Unassembled WGS sequence"/>
</dbReference>
<keyword evidence="5" id="KW-1185">Reference proteome</keyword>
<evidence type="ECO:0000256" key="2">
    <source>
        <dbReference type="ARBA" id="ARBA00022723"/>
    </source>
</evidence>